<dbReference type="PANTHER" id="PTHR42069:SF1">
    <property type="entry name" value="MARVEL DOMAIN-CONTAINING PROTEIN"/>
    <property type="match status" value="1"/>
</dbReference>
<keyword evidence="2" id="KW-0812">Transmembrane</keyword>
<name>A0A3D8RU35_9HELO</name>
<evidence type="ECO:0000256" key="1">
    <source>
        <dbReference type="SAM" id="MobiDB-lite"/>
    </source>
</evidence>
<feature type="transmembrane region" description="Helical" evidence="2">
    <location>
        <begin position="56"/>
        <end position="82"/>
    </location>
</feature>
<keyword evidence="2" id="KW-0472">Membrane</keyword>
<sequence length="267" mass="29620">MAFMEQKKEGASPAIPTNQPLFATYEPYSNEADTPALAALARRDERYRRSIRILQFVSRVLSFVLALILGLILAYTLASYYITKDRAMPPAHTPIWPMPTVVWPTYLLFALAVITGFIDLIMLCASCCCLDARLGGVFSHTMLTIKFAAWLVGMAIFAIMKRGDSIWGYACNTDVEAEVRTYMKFDRFCTVQSAAWGISVLEAAVALLTLCLYILLARKLSNKTRMGKAPKGAVNVEMGSPYKFGSDGPGRYAQLDEPSPYGREAEH</sequence>
<gene>
    <name evidence="3" type="ORF">BP6252_05539</name>
</gene>
<feature type="transmembrane region" description="Helical" evidence="2">
    <location>
        <begin position="102"/>
        <end position="125"/>
    </location>
</feature>
<evidence type="ECO:0000313" key="3">
    <source>
        <dbReference type="EMBL" id="RDW77486.1"/>
    </source>
</evidence>
<evidence type="ECO:0000313" key="4">
    <source>
        <dbReference type="Proteomes" id="UP000256645"/>
    </source>
</evidence>
<protein>
    <recommendedName>
        <fullName evidence="5">MARVEL domain-containing protein</fullName>
    </recommendedName>
</protein>
<accession>A0A3D8RU35</accession>
<feature type="transmembrane region" description="Helical" evidence="2">
    <location>
        <begin position="194"/>
        <end position="216"/>
    </location>
</feature>
<reference evidence="3 4" key="1">
    <citation type="journal article" date="2018" name="IMA Fungus">
        <title>IMA Genome-F 9: Draft genome sequence of Annulohypoxylon stygium, Aspergillus mulundensis, Berkeleyomyces basicola (syn. Thielaviopsis basicola), Ceratocystis smalleyi, two Cercospora beticola strains, Coleophoma cylindrospora, Fusarium fracticaudum, Phialophora cf. hyalina, and Morchella septimelata.</title>
        <authorList>
            <person name="Wingfield B.D."/>
            <person name="Bills G.F."/>
            <person name="Dong Y."/>
            <person name="Huang W."/>
            <person name="Nel W.J."/>
            <person name="Swalarsk-Parry B.S."/>
            <person name="Vaghefi N."/>
            <person name="Wilken P.M."/>
            <person name="An Z."/>
            <person name="de Beer Z.W."/>
            <person name="De Vos L."/>
            <person name="Chen L."/>
            <person name="Duong T.A."/>
            <person name="Gao Y."/>
            <person name="Hammerbacher A."/>
            <person name="Kikkert J.R."/>
            <person name="Li Y."/>
            <person name="Li H."/>
            <person name="Li K."/>
            <person name="Li Q."/>
            <person name="Liu X."/>
            <person name="Ma X."/>
            <person name="Naidoo K."/>
            <person name="Pethybridge S.J."/>
            <person name="Sun J."/>
            <person name="Steenkamp E.T."/>
            <person name="van der Nest M.A."/>
            <person name="van Wyk S."/>
            <person name="Wingfield M.J."/>
            <person name="Xiong C."/>
            <person name="Yue Q."/>
            <person name="Zhang X."/>
        </authorList>
    </citation>
    <scope>NUCLEOTIDE SEQUENCE [LARGE SCALE GENOMIC DNA]</scope>
    <source>
        <strain evidence="3 4">BP6252</strain>
    </source>
</reference>
<evidence type="ECO:0008006" key="5">
    <source>
        <dbReference type="Google" id="ProtNLM"/>
    </source>
</evidence>
<keyword evidence="4" id="KW-1185">Reference proteome</keyword>
<evidence type="ECO:0000256" key="2">
    <source>
        <dbReference type="SAM" id="Phobius"/>
    </source>
</evidence>
<dbReference type="AlphaFoldDB" id="A0A3D8RU35"/>
<comment type="caution">
    <text evidence="3">The sequence shown here is derived from an EMBL/GenBank/DDBJ whole genome shotgun (WGS) entry which is preliminary data.</text>
</comment>
<dbReference type="OrthoDB" id="5371583at2759"/>
<feature type="region of interest" description="Disordered" evidence="1">
    <location>
        <begin position="245"/>
        <end position="267"/>
    </location>
</feature>
<feature type="transmembrane region" description="Helical" evidence="2">
    <location>
        <begin position="137"/>
        <end position="160"/>
    </location>
</feature>
<keyword evidence="2" id="KW-1133">Transmembrane helix</keyword>
<dbReference type="EMBL" id="PDLM01000005">
    <property type="protein sequence ID" value="RDW77486.1"/>
    <property type="molecule type" value="Genomic_DNA"/>
</dbReference>
<dbReference type="Proteomes" id="UP000256645">
    <property type="component" value="Unassembled WGS sequence"/>
</dbReference>
<proteinExistence type="predicted"/>
<organism evidence="3 4">
    <name type="scientific">Coleophoma cylindrospora</name>
    <dbReference type="NCBI Taxonomy" id="1849047"/>
    <lineage>
        <taxon>Eukaryota</taxon>
        <taxon>Fungi</taxon>
        <taxon>Dikarya</taxon>
        <taxon>Ascomycota</taxon>
        <taxon>Pezizomycotina</taxon>
        <taxon>Leotiomycetes</taxon>
        <taxon>Helotiales</taxon>
        <taxon>Dermateaceae</taxon>
        <taxon>Coleophoma</taxon>
    </lineage>
</organism>
<dbReference type="STRING" id="1849047.A0A3D8RU35"/>
<dbReference type="PANTHER" id="PTHR42069">
    <property type="entry name" value="HYPHAL ANASTAMOSIS-8 PROTEIN"/>
    <property type="match status" value="1"/>
</dbReference>